<dbReference type="EMBL" id="JBAHYK010000407">
    <property type="protein sequence ID" value="KAL0574336.1"/>
    <property type="molecule type" value="Genomic_DNA"/>
</dbReference>
<name>A0ABR3FGS3_9AGAR</name>
<reference evidence="1 2" key="1">
    <citation type="submission" date="2024-02" db="EMBL/GenBank/DDBJ databases">
        <title>A draft genome for the cacao thread blight pathogen Marasmius crinis-equi.</title>
        <authorList>
            <person name="Cohen S.P."/>
            <person name="Baruah I.K."/>
            <person name="Amoako-Attah I."/>
            <person name="Bukari Y."/>
            <person name="Meinhardt L.W."/>
            <person name="Bailey B.A."/>
        </authorList>
    </citation>
    <scope>NUCLEOTIDE SEQUENCE [LARGE SCALE GENOMIC DNA]</scope>
    <source>
        <strain evidence="1 2">GH-76</strain>
    </source>
</reference>
<organism evidence="1 2">
    <name type="scientific">Marasmius crinis-equi</name>
    <dbReference type="NCBI Taxonomy" id="585013"/>
    <lineage>
        <taxon>Eukaryota</taxon>
        <taxon>Fungi</taxon>
        <taxon>Dikarya</taxon>
        <taxon>Basidiomycota</taxon>
        <taxon>Agaricomycotina</taxon>
        <taxon>Agaricomycetes</taxon>
        <taxon>Agaricomycetidae</taxon>
        <taxon>Agaricales</taxon>
        <taxon>Marasmiineae</taxon>
        <taxon>Marasmiaceae</taxon>
        <taxon>Marasmius</taxon>
    </lineage>
</organism>
<comment type="caution">
    <text evidence="1">The sequence shown here is derived from an EMBL/GenBank/DDBJ whole genome shotgun (WGS) entry which is preliminary data.</text>
</comment>
<sequence length="174" mass="19845">MPSAQQLQLSRALPRERLSRVMLEFRARISTIPTAQIVKGAAWVIIPYFTPFAILRLAGFGVVIAKGSLGALGHRVASSQNSCLLEPRLRRSLPPWGYLVLLRWLPPLGFTKDFGGKIKIDFLSLSLCEALEWIALILYDPMYHNVQTWEIKAWNCWDRSMIYKSSWDLDAIRS</sequence>
<dbReference type="Proteomes" id="UP001465976">
    <property type="component" value="Unassembled WGS sequence"/>
</dbReference>
<proteinExistence type="predicted"/>
<protein>
    <submittedName>
        <fullName evidence="1">Uncharacterized protein</fullName>
    </submittedName>
</protein>
<evidence type="ECO:0000313" key="1">
    <source>
        <dbReference type="EMBL" id="KAL0574336.1"/>
    </source>
</evidence>
<accession>A0ABR3FGS3</accession>
<gene>
    <name evidence="1" type="ORF">V5O48_007618</name>
</gene>
<keyword evidence="2" id="KW-1185">Reference proteome</keyword>
<evidence type="ECO:0000313" key="2">
    <source>
        <dbReference type="Proteomes" id="UP001465976"/>
    </source>
</evidence>